<feature type="transmembrane region" description="Helical" evidence="4">
    <location>
        <begin position="48"/>
        <end position="72"/>
    </location>
</feature>
<dbReference type="GO" id="GO:0046872">
    <property type="term" value="F:metal ion binding"/>
    <property type="evidence" value="ECO:0007669"/>
    <property type="project" value="UniProtKB-KW"/>
</dbReference>
<reference evidence="6" key="1">
    <citation type="journal article" date="2023" name="IMA Fungus">
        <title>Comparative genomic study of the Penicillium genus elucidates a diverse pangenome and 15 lateral gene transfer events.</title>
        <authorList>
            <person name="Petersen C."/>
            <person name="Sorensen T."/>
            <person name="Nielsen M.R."/>
            <person name="Sondergaard T.E."/>
            <person name="Sorensen J.L."/>
            <person name="Fitzpatrick D.A."/>
            <person name="Frisvad J.C."/>
            <person name="Nielsen K.L."/>
        </authorList>
    </citation>
    <scope>NUCLEOTIDE SEQUENCE</scope>
    <source>
        <strain evidence="6">IBT 12815</strain>
    </source>
</reference>
<dbReference type="PANTHER" id="PTHR11474:SF126">
    <property type="entry name" value="TYROSINASE-LIKE PROTEIN TYR-1-RELATED"/>
    <property type="match status" value="1"/>
</dbReference>
<dbReference type="PRINTS" id="PR00092">
    <property type="entry name" value="TYROSINASE"/>
</dbReference>
<keyword evidence="1" id="KW-0479">Metal-binding</keyword>
<protein>
    <recommendedName>
        <fullName evidence="5">Tyrosinase copper-binding domain-containing protein</fullName>
    </recommendedName>
</protein>
<dbReference type="EMBL" id="JAQJAE010000004">
    <property type="protein sequence ID" value="KAJ5597838.1"/>
    <property type="molecule type" value="Genomic_DNA"/>
</dbReference>
<evidence type="ECO:0000256" key="2">
    <source>
        <dbReference type="ARBA" id="ARBA00023008"/>
    </source>
</evidence>
<dbReference type="InterPro" id="IPR050316">
    <property type="entry name" value="Tyrosinase/Hemocyanin"/>
</dbReference>
<keyword evidence="4" id="KW-0812">Transmembrane</keyword>
<dbReference type="PROSITE" id="PS00498">
    <property type="entry name" value="TYROSINASE_2"/>
    <property type="match status" value="1"/>
</dbReference>
<dbReference type="GO" id="GO:0016491">
    <property type="term" value="F:oxidoreductase activity"/>
    <property type="evidence" value="ECO:0007669"/>
    <property type="project" value="InterPro"/>
</dbReference>
<name>A0AAD6E0P8_9EURO</name>
<dbReference type="Pfam" id="PF00264">
    <property type="entry name" value="Tyrosinase"/>
    <property type="match status" value="1"/>
</dbReference>
<keyword evidence="7" id="KW-1185">Reference proteome</keyword>
<dbReference type="InterPro" id="IPR008922">
    <property type="entry name" value="Di-copper_centre_dom_sf"/>
</dbReference>
<dbReference type="SUPFAM" id="SSF48056">
    <property type="entry name" value="Di-copper centre-containing domain"/>
    <property type="match status" value="1"/>
</dbReference>
<feature type="domain" description="Tyrosinase copper-binding" evidence="5">
    <location>
        <begin position="296"/>
        <end position="307"/>
    </location>
</feature>
<dbReference type="GeneID" id="81589219"/>
<feature type="region of interest" description="Disordered" evidence="3">
    <location>
        <begin position="1"/>
        <end position="33"/>
    </location>
</feature>
<reference evidence="6" key="2">
    <citation type="submission" date="2023-01" db="EMBL/GenBank/DDBJ databases">
        <authorList>
            <person name="Petersen C."/>
        </authorList>
    </citation>
    <scope>NUCLEOTIDE SEQUENCE</scope>
    <source>
        <strain evidence="6">IBT 12815</strain>
    </source>
</reference>
<keyword evidence="2" id="KW-0186">Copper</keyword>
<accession>A0AAD6E0P8</accession>
<keyword evidence="4" id="KW-1133">Transmembrane helix</keyword>
<evidence type="ECO:0000313" key="6">
    <source>
        <dbReference type="EMBL" id="KAJ5597838.1"/>
    </source>
</evidence>
<dbReference type="PANTHER" id="PTHR11474">
    <property type="entry name" value="TYROSINASE FAMILY MEMBER"/>
    <property type="match status" value="1"/>
</dbReference>
<dbReference type="RefSeq" id="XP_056751053.1">
    <property type="nucleotide sequence ID" value="XM_056898977.1"/>
</dbReference>
<sequence length="369" mass="41618">MWKHLKYSHLPGSSSAANGSSHDSSIGEEGKVQDGYGAERGQNRVAKILTLLFICLCFTFGFITGVTGGASLKNAITSTPSSSCILPLARREWRSLSHLEKDAYITATKCLATQPSILDLPHTLYDDFTWIHTHKGDETILTAGFFPWHRYFILSYETALRVHCNYSGRLPYWDWTLDWVNFHASPLWDAKTGFGGNGNASAPESVGHGHCVTTGPFAGLRPMYYDRDLNTHCLSRAIRSGETLELAMSKISPSAIEKLMQKDEYHDFTHWLEKDAHKSMPYVIQGEWMQTSAPNDPIFWLAHVQLDRLWWLWQSMKPATRFSDMYGKAWYGSNRSALMSDKLDVGGLLPNIAAGDVLRTDTDVMCYRY</sequence>
<proteinExistence type="predicted"/>
<evidence type="ECO:0000256" key="3">
    <source>
        <dbReference type="SAM" id="MobiDB-lite"/>
    </source>
</evidence>
<organism evidence="6 7">
    <name type="scientific">Penicillium hordei</name>
    <dbReference type="NCBI Taxonomy" id="40994"/>
    <lineage>
        <taxon>Eukaryota</taxon>
        <taxon>Fungi</taxon>
        <taxon>Dikarya</taxon>
        <taxon>Ascomycota</taxon>
        <taxon>Pezizomycotina</taxon>
        <taxon>Eurotiomycetes</taxon>
        <taxon>Eurotiomycetidae</taxon>
        <taxon>Eurotiales</taxon>
        <taxon>Aspergillaceae</taxon>
        <taxon>Penicillium</taxon>
    </lineage>
</organism>
<evidence type="ECO:0000313" key="7">
    <source>
        <dbReference type="Proteomes" id="UP001213799"/>
    </source>
</evidence>
<dbReference type="AlphaFoldDB" id="A0AAD6E0P8"/>
<dbReference type="InterPro" id="IPR002227">
    <property type="entry name" value="Tyrosinase_Cu-bd"/>
</dbReference>
<evidence type="ECO:0000256" key="1">
    <source>
        <dbReference type="ARBA" id="ARBA00022723"/>
    </source>
</evidence>
<evidence type="ECO:0000259" key="5">
    <source>
        <dbReference type="PROSITE" id="PS00498"/>
    </source>
</evidence>
<feature type="compositionally biased region" description="Low complexity" evidence="3">
    <location>
        <begin position="12"/>
        <end position="24"/>
    </location>
</feature>
<evidence type="ECO:0000256" key="4">
    <source>
        <dbReference type="SAM" id="Phobius"/>
    </source>
</evidence>
<keyword evidence="4" id="KW-0472">Membrane</keyword>
<dbReference type="Proteomes" id="UP001213799">
    <property type="component" value="Unassembled WGS sequence"/>
</dbReference>
<comment type="caution">
    <text evidence="6">The sequence shown here is derived from an EMBL/GenBank/DDBJ whole genome shotgun (WGS) entry which is preliminary data.</text>
</comment>
<dbReference type="Gene3D" id="1.10.1280.10">
    <property type="entry name" value="Di-copper center containing domain from catechol oxidase"/>
    <property type="match status" value="1"/>
</dbReference>
<gene>
    <name evidence="6" type="ORF">N7537_007922</name>
</gene>